<evidence type="ECO:0000256" key="2">
    <source>
        <dbReference type="SAM" id="Phobius"/>
    </source>
</evidence>
<dbReference type="Proteomes" id="UP000630149">
    <property type="component" value="Unassembled WGS sequence"/>
</dbReference>
<feature type="region of interest" description="Disordered" evidence="1">
    <location>
        <begin position="245"/>
        <end position="286"/>
    </location>
</feature>
<name>A0A917JQB2_9GAMM</name>
<accession>A0A917JQB2</accession>
<feature type="transmembrane region" description="Helical" evidence="2">
    <location>
        <begin position="6"/>
        <end position="28"/>
    </location>
</feature>
<organism evidence="3 4">
    <name type="scientific">Legionella impletisoli</name>
    <dbReference type="NCBI Taxonomy" id="343510"/>
    <lineage>
        <taxon>Bacteria</taxon>
        <taxon>Pseudomonadati</taxon>
        <taxon>Pseudomonadota</taxon>
        <taxon>Gammaproteobacteria</taxon>
        <taxon>Legionellales</taxon>
        <taxon>Legionellaceae</taxon>
        <taxon>Legionella</taxon>
    </lineage>
</organism>
<keyword evidence="2" id="KW-0812">Transmembrane</keyword>
<keyword evidence="2" id="KW-1133">Transmembrane helix</keyword>
<dbReference type="OrthoDB" id="5650710at2"/>
<reference evidence="3" key="2">
    <citation type="submission" date="2020-09" db="EMBL/GenBank/DDBJ databases">
        <authorList>
            <person name="Sun Q."/>
            <person name="Ohkuma M."/>
        </authorList>
    </citation>
    <scope>NUCLEOTIDE SEQUENCE</scope>
    <source>
        <strain evidence="3">JCM 13919</strain>
    </source>
</reference>
<dbReference type="AlphaFoldDB" id="A0A917JQB2"/>
<reference evidence="3" key="1">
    <citation type="journal article" date="2014" name="Int. J. Syst. Evol. Microbiol.">
        <title>Complete genome sequence of Corynebacterium casei LMG S-19264T (=DSM 44701T), isolated from a smear-ripened cheese.</title>
        <authorList>
            <consortium name="US DOE Joint Genome Institute (JGI-PGF)"/>
            <person name="Walter F."/>
            <person name="Albersmeier A."/>
            <person name="Kalinowski J."/>
            <person name="Ruckert C."/>
        </authorList>
    </citation>
    <scope>NUCLEOTIDE SEQUENCE</scope>
    <source>
        <strain evidence="3">JCM 13919</strain>
    </source>
</reference>
<evidence type="ECO:0000256" key="1">
    <source>
        <dbReference type="SAM" id="MobiDB-lite"/>
    </source>
</evidence>
<comment type="caution">
    <text evidence="3">The sequence shown here is derived from an EMBL/GenBank/DDBJ whole genome shotgun (WGS) entry which is preliminary data.</text>
</comment>
<dbReference type="EMBL" id="BMOB01000002">
    <property type="protein sequence ID" value="GGI81250.1"/>
    <property type="molecule type" value="Genomic_DNA"/>
</dbReference>
<evidence type="ECO:0000313" key="3">
    <source>
        <dbReference type="EMBL" id="GGI81250.1"/>
    </source>
</evidence>
<evidence type="ECO:0000313" key="4">
    <source>
        <dbReference type="Proteomes" id="UP000630149"/>
    </source>
</evidence>
<dbReference type="RefSeq" id="WP_131775768.1">
    <property type="nucleotide sequence ID" value="NZ_BMOB01000002.1"/>
</dbReference>
<keyword evidence="4" id="KW-1185">Reference proteome</keyword>
<protein>
    <submittedName>
        <fullName evidence="3">Uncharacterized protein</fullName>
    </submittedName>
</protein>
<keyword evidence="2" id="KW-0472">Membrane</keyword>
<gene>
    <name evidence="3" type="ORF">GCM10007966_07190</name>
</gene>
<proteinExistence type="predicted"/>
<sequence>MEPVTIAIISTVIFGVVTTLSAFIRQLLLSRDKHLNDKAQQRALDQEAVELERLRKQMESNKRFTSHYKVLDSNKDDIQYLDQKIDDILNKKFILIQRYSELMLKESSALINGEKVDERKLVCDRLRQEIDREIEFYDEQLSQLQARRATFWDTHRDLQDYLLQQEKERNKKLDDIYERHTGLLEKIYIRHNQNSEQVTMKSIESGSQAFKLITAPLQMLLQFFNLSSNISPSRFEEERAARMDVRNTEREINGYDSDLDDGSHPSFYEQESETEYDEQSYISEPA</sequence>